<dbReference type="OrthoDB" id="1466769at2"/>
<name>A0A5B7X0U0_9FLAO</name>
<evidence type="ECO:0000313" key="1">
    <source>
        <dbReference type="EMBL" id="QCY68213.1"/>
    </source>
</evidence>
<dbReference type="Pfam" id="PF08907">
    <property type="entry name" value="DUF1853"/>
    <property type="match status" value="1"/>
</dbReference>
<gene>
    <name evidence="1" type="ORF">FHG64_01700</name>
</gene>
<dbReference type="Proteomes" id="UP000309016">
    <property type="component" value="Chromosome"/>
</dbReference>
<dbReference type="EMBL" id="CP040812">
    <property type="protein sequence ID" value="QCY68213.1"/>
    <property type="molecule type" value="Genomic_DNA"/>
</dbReference>
<dbReference type="KEGG" id="afla:FHG64_01700"/>
<accession>A0A5B7X0U0</accession>
<dbReference type="RefSeq" id="WP_139064789.1">
    <property type="nucleotide sequence ID" value="NZ_CP040812.1"/>
</dbReference>
<keyword evidence="2" id="KW-1185">Reference proteome</keyword>
<sequence length="279" mass="32840">MENREWFQFLGFLSTPPLWLENEVFNLDQFTLPPVEFNRPSNLKEEIPSLESNFVLGKRIESFYSLVLQKSKPYSIIAQGMQIFSDKITLGELDFLLQKTGKEEVIHLEVVYKFYIYDPNINGELEKWIGPNRKDTLLKKLNKLEQKQLPLLYREETLRATAALDIAGKAVKQQVSFLAHLFLPKDLQQRDVPCINPECLSGTWIHKSDFTKEDYGDCKFFIPLKQDWPIDPSKNDTWHSFQEIMPQVQRSLEAKKSPLIWMNDKSGIFERFFIVWWSK</sequence>
<organism evidence="1 2">
    <name type="scientific">Antarcticibacterium flavum</name>
    <dbReference type="NCBI Taxonomy" id="2058175"/>
    <lineage>
        <taxon>Bacteria</taxon>
        <taxon>Pseudomonadati</taxon>
        <taxon>Bacteroidota</taxon>
        <taxon>Flavobacteriia</taxon>
        <taxon>Flavobacteriales</taxon>
        <taxon>Flavobacteriaceae</taxon>
        <taxon>Antarcticibacterium</taxon>
    </lineage>
</organism>
<evidence type="ECO:0000313" key="2">
    <source>
        <dbReference type="Proteomes" id="UP000309016"/>
    </source>
</evidence>
<protein>
    <submittedName>
        <fullName evidence="1">DUF1853 family protein</fullName>
    </submittedName>
</protein>
<reference evidence="1 2" key="1">
    <citation type="submission" date="2019-06" db="EMBL/GenBank/DDBJ databases">
        <title>Complete genome sequence of Antarcticibacterium flavum KCTC 52984T from an Antarctic marine sediment.</title>
        <authorList>
            <person name="Lee Y.M."/>
            <person name="Shin S.C."/>
        </authorList>
    </citation>
    <scope>NUCLEOTIDE SEQUENCE [LARGE SCALE GENOMIC DNA]</scope>
    <source>
        <strain evidence="1 2">KCTC 52984</strain>
    </source>
</reference>
<dbReference type="InterPro" id="IPR015003">
    <property type="entry name" value="DUF1853"/>
</dbReference>
<proteinExistence type="predicted"/>
<dbReference type="AlphaFoldDB" id="A0A5B7X0U0"/>